<dbReference type="Pfam" id="PF04678">
    <property type="entry name" value="MCU"/>
    <property type="match status" value="1"/>
</dbReference>
<dbReference type="AlphaFoldDB" id="A0AAD5M9B2"/>
<keyword evidence="9" id="KW-1133">Transmembrane helix</keyword>
<dbReference type="PANTHER" id="PTHR13462">
    <property type="entry name" value="CALCIUM UNIPORTER PROTEIN, MITOCHONDRIAL"/>
    <property type="match status" value="1"/>
</dbReference>
<evidence type="ECO:0000256" key="15">
    <source>
        <dbReference type="SAM" id="Coils"/>
    </source>
</evidence>
<dbReference type="InterPro" id="IPR039055">
    <property type="entry name" value="MCU_fam"/>
</dbReference>
<evidence type="ECO:0000256" key="10">
    <source>
        <dbReference type="ARBA" id="ARBA00023065"/>
    </source>
</evidence>
<comment type="caution">
    <text evidence="17">The sequence shown here is derived from an EMBL/GenBank/DDBJ whole genome shotgun (WGS) entry which is preliminary data.</text>
</comment>
<dbReference type="GO" id="GO:0015292">
    <property type="term" value="F:uniporter activity"/>
    <property type="evidence" value="ECO:0007669"/>
    <property type="project" value="TreeGrafter"/>
</dbReference>
<evidence type="ECO:0000256" key="7">
    <source>
        <dbReference type="ARBA" id="ARBA00022792"/>
    </source>
</evidence>
<evidence type="ECO:0000256" key="5">
    <source>
        <dbReference type="ARBA" id="ARBA00022673"/>
    </source>
</evidence>
<dbReference type="GO" id="GO:0051560">
    <property type="term" value="P:mitochondrial calcium ion homeostasis"/>
    <property type="evidence" value="ECO:0007669"/>
    <property type="project" value="InterPro"/>
</dbReference>
<keyword evidence="11" id="KW-0496">Mitochondrion</keyword>
<evidence type="ECO:0000256" key="4">
    <source>
        <dbReference type="ARBA" id="ARBA00022568"/>
    </source>
</evidence>
<comment type="subcellular location">
    <subcellularLocation>
        <location evidence="1">Mitochondrion inner membrane</location>
        <topology evidence="1">Multi-pass membrane protein</topology>
    </subcellularLocation>
</comment>
<evidence type="ECO:0000256" key="1">
    <source>
        <dbReference type="ARBA" id="ARBA00004448"/>
    </source>
</evidence>
<dbReference type="GO" id="GO:0005262">
    <property type="term" value="F:calcium channel activity"/>
    <property type="evidence" value="ECO:0007669"/>
    <property type="project" value="UniProtKB-KW"/>
</dbReference>
<name>A0AAD5M9B2_PYTIN</name>
<dbReference type="InterPro" id="IPR006769">
    <property type="entry name" value="MCU_C"/>
</dbReference>
<keyword evidence="4" id="KW-0109">Calcium transport</keyword>
<keyword evidence="7" id="KW-0999">Mitochondrion inner membrane</keyword>
<comment type="similarity">
    <text evidence="2">Belongs to the MCU (TC 1.A.77) family.</text>
</comment>
<keyword evidence="10" id="KW-0406">Ion transport</keyword>
<keyword evidence="12" id="KW-0472">Membrane</keyword>
<keyword evidence="13" id="KW-0407">Ion channel</keyword>
<sequence length="394" mass="44299">MLPSMSLTSRLLRRAAPLSAAQRLRCYTASSSADASSVLTPMVSVRNSAAPLGRLALQLPLPGRPGLSPVEINDEMSTVQTLIDTVTKADASLKAVEITTTNGTKVARTTQLRELTGMDFILRLNNVSISIENDGAKEVTRQRGEALAFATVKTTIEKDSRPYVRDPLRLAVSAQIPLAEFYKICLNAGAEEAVANKWLRELQRRNLAVHFDRSTNEELRSAVILRPDSTESQLMLQNALDSELYNLRHTRRSLESKLTELESDLKKALAVDADIRKAATKLPNTGKWLALTGISSFYAWWMYLVWDVYSWDVMEPISYFVGFTSILGASFYHSVTKNDATYTNIWQKNYQLRLAKLNEERRFNPAKIDELRLKITDVQRDVELLMRLEGQSPQ</sequence>
<dbReference type="EMBL" id="JAKCXM010000029">
    <property type="protein sequence ID" value="KAJ0406733.1"/>
    <property type="molecule type" value="Genomic_DNA"/>
</dbReference>
<organism evidence="17 18">
    <name type="scientific">Pythium insidiosum</name>
    <name type="common">Pythiosis disease agent</name>
    <dbReference type="NCBI Taxonomy" id="114742"/>
    <lineage>
        <taxon>Eukaryota</taxon>
        <taxon>Sar</taxon>
        <taxon>Stramenopiles</taxon>
        <taxon>Oomycota</taxon>
        <taxon>Peronosporomycetes</taxon>
        <taxon>Pythiales</taxon>
        <taxon>Pythiaceae</taxon>
        <taxon>Pythium</taxon>
    </lineage>
</organism>
<evidence type="ECO:0000313" key="18">
    <source>
        <dbReference type="Proteomes" id="UP001209570"/>
    </source>
</evidence>
<feature type="domain" description="Calcium uniporter protein C-terminal" evidence="16">
    <location>
        <begin position="195"/>
        <end position="370"/>
    </location>
</feature>
<reference evidence="17" key="1">
    <citation type="submission" date="2021-12" db="EMBL/GenBank/DDBJ databases">
        <title>Prjna785345.</title>
        <authorList>
            <person name="Rujirawat T."/>
            <person name="Krajaejun T."/>
        </authorList>
    </citation>
    <scope>NUCLEOTIDE SEQUENCE</scope>
    <source>
        <strain evidence="17">Pi057C3</strain>
    </source>
</reference>
<keyword evidence="5" id="KW-0107">Calcium channel</keyword>
<comment type="catalytic activity">
    <reaction evidence="14">
        <text>Ca(2+)(in) = Ca(2+)(out)</text>
        <dbReference type="Rhea" id="RHEA:29671"/>
        <dbReference type="ChEBI" id="CHEBI:29108"/>
    </reaction>
</comment>
<keyword evidence="15" id="KW-0175">Coiled coil</keyword>
<evidence type="ECO:0000256" key="11">
    <source>
        <dbReference type="ARBA" id="ARBA00023128"/>
    </source>
</evidence>
<dbReference type="Proteomes" id="UP001209570">
    <property type="component" value="Unassembled WGS sequence"/>
</dbReference>
<feature type="coiled-coil region" evidence="15">
    <location>
        <begin position="244"/>
        <end position="271"/>
    </location>
</feature>
<evidence type="ECO:0000256" key="12">
    <source>
        <dbReference type="ARBA" id="ARBA00023136"/>
    </source>
</evidence>
<evidence type="ECO:0000256" key="13">
    <source>
        <dbReference type="ARBA" id="ARBA00023303"/>
    </source>
</evidence>
<keyword evidence="8" id="KW-0106">Calcium</keyword>
<evidence type="ECO:0000256" key="14">
    <source>
        <dbReference type="ARBA" id="ARBA00036634"/>
    </source>
</evidence>
<dbReference type="GO" id="GO:1990246">
    <property type="term" value="C:uniplex complex"/>
    <property type="evidence" value="ECO:0007669"/>
    <property type="project" value="TreeGrafter"/>
</dbReference>
<dbReference type="PANTHER" id="PTHR13462:SF10">
    <property type="entry name" value="CALCIUM UNIPORTER PROTEIN, MITOCHONDRIAL"/>
    <property type="match status" value="1"/>
</dbReference>
<protein>
    <recommendedName>
        <fullName evidence="16">Calcium uniporter protein C-terminal domain-containing protein</fullName>
    </recommendedName>
</protein>
<evidence type="ECO:0000256" key="6">
    <source>
        <dbReference type="ARBA" id="ARBA00022692"/>
    </source>
</evidence>
<evidence type="ECO:0000256" key="3">
    <source>
        <dbReference type="ARBA" id="ARBA00022448"/>
    </source>
</evidence>
<keyword evidence="3" id="KW-0813">Transport</keyword>
<evidence type="ECO:0000259" key="16">
    <source>
        <dbReference type="Pfam" id="PF04678"/>
    </source>
</evidence>
<gene>
    <name evidence="17" type="ORF">P43SY_004558</name>
</gene>
<proteinExistence type="inferred from homology"/>
<dbReference type="GO" id="GO:0036444">
    <property type="term" value="P:calcium import into the mitochondrion"/>
    <property type="evidence" value="ECO:0007669"/>
    <property type="project" value="UniProtKB-ARBA"/>
</dbReference>
<keyword evidence="6" id="KW-0812">Transmembrane</keyword>
<keyword evidence="18" id="KW-1185">Reference proteome</keyword>
<evidence type="ECO:0000256" key="9">
    <source>
        <dbReference type="ARBA" id="ARBA00022989"/>
    </source>
</evidence>
<evidence type="ECO:0000256" key="8">
    <source>
        <dbReference type="ARBA" id="ARBA00022837"/>
    </source>
</evidence>
<evidence type="ECO:0000256" key="2">
    <source>
        <dbReference type="ARBA" id="ARBA00005653"/>
    </source>
</evidence>
<evidence type="ECO:0000313" key="17">
    <source>
        <dbReference type="EMBL" id="KAJ0406733.1"/>
    </source>
</evidence>
<accession>A0AAD5M9B2</accession>